<name>A0ABQ4Y322_9ASTR</name>
<comment type="caution">
    <text evidence="3">The sequence shown here is derived from an EMBL/GenBank/DDBJ whole genome shotgun (WGS) entry which is preliminary data.</text>
</comment>
<accession>A0ABQ4Y322</accession>
<feature type="compositionally biased region" description="Polar residues" evidence="1">
    <location>
        <begin position="88"/>
        <end position="106"/>
    </location>
</feature>
<evidence type="ECO:0000313" key="3">
    <source>
        <dbReference type="EMBL" id="GJS71750.1"/>
    </source>
</evidence>
<reference evidence="3" key="2">
    <citation type="submission" date="2022-01" db="EMBL/GenBank/DDBJ databases">
        <authorList>
            <person name="Yamashiro T."/>
            <person name="Shiraishi A."/>
            <person name="Satake H."/>
            <person name="Nakayama K."/>
        </authorList>
    </citation>
    <scope>NUCLEOTIDE SEQUENCE</scope>
</reference>
<sequence>MIYEKCTTHIDGYCQLKRHVKGTTVAIRNLVAPPPNNTYVPFCASPRMCLGIELVKMETLAMIHLLPGIIIVALLLVNESVNAKNPTNPSDFSINSSIGNATNDASLSPPGKEENGCMA</sequence>
<protein>
    <submittedName>
        <fullName evidence="3">Uncharacterized protein</fullName>
    </submittedName>
</protein>
<proteinExistence type="predicted"/>
<dbReference type="Proteomes" id="UP001151760">
    <property type="component" value="Unassembled WGS sequence"/>
</dbReference>
<evidence type="ECO:0000256" key="2">
    <source>
        <dbReference type="SAM" id="Phobius"/>
    </source>
</evidence>
<keyword evidence="2" id="KW-0812">Transmembrane</keyword>
<feature type="region of interest" description="Disordered" evidence="1">
    <location>
        <begin position="88"/>
        <end position="119"/>
    </location>
</feature>
<evidence type="ECO:0000313" key="4">
    <source>
        <dbReference type="Proteomes" id="UP001151760"/>
    </source>
</evidence>
<keyword evidence="4" id="KW-1185">Reference proteome</keyword>
<dbReference type="EMBL" id="BQNB010010029">
    <property type="protein sequence ID" value="GJS71750.1"/>
    <property type="molecule type" value="Genomic_DNA"/>
</dbReference>
<evidence type="ECO:0000256" key="1">
    <source>
        <dbReference type="SAM" id="MobiDB-lite"/>
    </source>
</evidence>
<keyword evidence="2" id="KW-0472">Membrane</keyword>
<organism evidence="3 4">
    <name type="scientific">Tanacetum coccineum</name>
    <dbReference type="NCBI Taxonomy" id="301880"/>
    <lineage>
        <taxon>Eukaryota</taxon>
        <taxon>Viridiplantae</taxon>
        <taxon>Streptophyta</taxon>
        <taxon>Embryophyta</taxon>
        <taxon>Tracheophyta</taxon>
        <taxon>Spermatophyta</taxon>
        <taxon>Magnoliopsida</taxon>
        <taxon>eudicotyledons</taxon>
        <taxon>Gunneridae</taxon>
        <taxon>Pentapetalae</taxon>
        <taxon>asterids</taxon>
        <taxon>campanulids</taxon>
        <taxon>Asterales</taxon>
        <taxon>Asteraceae</taxon>
        <taxon>Asteroideae</taxon>
        <taxon>Anthemideae</taxon>
        <taxon>Anthemidinae</taxon>
        <taxon>Tanacetum</taxon>
    </lineage>
</organism>
<keyword evidence="2" id="KW-1133">Transmembrane helix</keyword>
<reference evidence="3" key="1">
    <citation type="journal article" date="2022" name="Int. J. Mol. Sci.">
        <title>Draft Genome of Tanacetum Coccineum: Genomic Comparison of Closely Related Tanacetum-Family Plants.</title>
        <authorList>
            <person name="Yamashiro T."/>
            <person name="Shiraishi A."/>
            <person name="Nakayama K."/>
            <person name="Satake H."/>
        </authorList>
    </citation>
    <scope>NUCLEOTIDE SEQUENCE</scope>
</reference>
<gene>
    <name evidence="3" type="ORF">Tco_0704591</name>
</gene>
<feature type="transmembrane region" description="Helical" evidence="2">
    <location>
        <begin position="60"/>
        <end position="77"/>
    </location>
</feature>